<evidence type="ECO:0000256" key="6">
    <source>
        <dbReference type="ARBA" id="ARBA00022840"/>
    </source>
</evidence>
<dbReference type="PANTHER" id="PTHR44936">
    <property type="entry name" value="SENSOR PROTEIN CREC"/>
    <property type="match status" value="1"/>
</dbReference>
<gene>
    <name evidence="9" type="ORF">METZ01_LOCUS29705</name>
</gene>
<dbReference type="PANTHER" id="PTHR44936:SF10">
    <property type="entry name" value="SENSOR PROTEIN RSTB"/>
    <property type="match status" value="1"/>
</dbReference>
<dbReference type="CDD" id="cd00075">
    <property type="entry name" value="HATPase"/>
    <property type="match status" value="1"/>
</dbReference>
<proteinExistence type="predicted"/>
<keyword evidence="6" id="KW-0067">ATP-binding</keyword>
<keyword evidence="4" id="KW-0547">Nucleotide-binding</keyword>
<protein>
    <recommendedName>
        <fullName evidence="2">histidine kinase</fullName>
        <ecNumber evidence="2">2.7.13.3</ecNumber>
    </recommendedName>
</protein>
<dbReference type="SUPFAM" id="SSF55874">
    <property type="entry name" value="ATPase domain of HSP90 chaperone/DNA topoisomerase II/histidine kinase"/>
    <property type="match status" value="1"/>
</dbReference>
<sequence>MEIAIGVAAGAILAIAGFVLGRSSGRSLGLSDGASEAASRIKAVAESVARGQSPEDAPAGSPEAELHSALERGWSPREAERNTALVEAIERVSTFLETNVRKPLIEAGEAAQADELRERIEYALGALSDIDFFLEKPSMNKSGQSLVSLVEHVAHEFSGDQDIRLRLQLDSSPVRAVVSGPVIMDVLYLILHNAARFSGDNTIDIAVQVIDGRALILVRDHGPGFSDEALQRAFDPFYSTSPEGLGLGLPHARNLIEQMGGQIELRNVSDGGAEVEVSFPSS</sequence>
<dbReference type="InterPro" id="IPR036890">
    <property type="entry name" value="HATPase_C_sf"/>
</dbReference>
<dbReference type="GO" id="GO:0005886">
    <property type="term" value="C:plasma membrane"/>
    <property type="evidence" value="ECO:0007669"/>
    <property type="project" value="TreeGrafter"/>
</dbReference>
<name>A0A381QBZ2_9ZZZZ</name>
<dbReference type="Pfam" id="PF02518">
    <property type="entry name" value="HATPase_c"/>
    <property type="match status" value="1"/>
</dbReference>
<dbReference type="SMART" id="SM00387">
    <property type="entry name" value="HATPase_c"/>
    <property type="match status" value="1"/>
</dbReference>
<dbReference type="EMBL" id="UINC01001294">
    <property type="protein sequence ID" value="SUZ76851.1"/>
    <property type="molecule type" value="Genomic_DNA"/>
</dbReference>
<evidence type="ECO:0000256" key="3">
    <source>
        <dbReference type="ARBA" id="ARBA00022679"/>
    </source>
</evidence>
<dbReference type="PROSITE" id="PS50109">
    <property type="entry name" value="HIS_KIN"/>
    <property type="match status" value="1"/>
</dbReference>
<dbReference type="InterPro" id="IPR005467">
    <property type="entry name" value="His_kinase_dom"/>
</dbReference>
<evidence type="ECO:0000256" key="5">
    <source>
        <dbReference type="ARBA" id="ARBA00022777"/>
    </source>
</evidence>
<evidence type="ECO:0000256" key="4">
    <source>
        <dbReference type="ARBA" id="ARBA00022741"/>
    </source>
</evidence>
<dbReference type="PRINTS" id="PR00344">
    <property type="entry name" value="BCTRLSENSOR"/>
</dbReference>
<dbReference type="AlphaFoldDB" id="A0A381QBZ2"/>
<keyword evidence="5" id="KW-0418">Kinase</keyword>
<dbReference type="InterPro" id="IPR003594">
    <property type="entry name" value="HATPase_dom"/>
</dbReference>
<evidence type="ECO:0000256" key="2">
    <source>
        <dbReference type="ARBA" id="ARBA00012438"/>
    </source>
</evidence>
<evidence type="ECO:0000256" key="7">
    <source>
        <dbReference type="SAM" id="MobiDB-lite"/>
    </source>
</evidence>
<accession>A0A381QBZ2</accession>
<evidence type="ECO:0000256" key="1">
    <source>
        <dbReference type="ARBA" id="ARBA00000085"/>
    </source>
</evidence>
<organism evidence="9">
    <name type="scientific">marine metagenome</name>
    <dbReference type="NCBI Taxonomy" id="408172"/>
    <lineage>
        <taxon>unclassified sequences</taxon>
        <taxon>metagenomes</taxon>
        <taxon>ecological metagenomes</taxon>
    </lineage>
</organism>
<reference evidence="9" key="1">
    <citation type="submission" date="2018-05" db="EMBL/GenBank/DDBJ databases">
        <authorList>
            <person name="Lanie J.A."/>
            <person name="Ng W.-L."/>
            <person name="Kazmierczak K.M."/>
            <person name="Andrzejewski T.M."/>
            <person name="Davidsen T.M."/>
            <person name="Wayne K.J."/>
            <person name="Tettelin H."/>
            <person name="Glass J.I."/>
            <person name="Rusch D."/>
            <person name="Podicherti R."/>
            <person name="Tsui H.-C.T."/>
            <person name="Winkler M.E."/>
        </authorList>
    </citation>
    <scope>NUCLEOTIDE SEQUENCE</scope>
</reference>
<dbReference type="InterPro" id="IPR004358">
    <property type="entry name" value="Sig_transdc_His_kin-like_C"/>
</dbReference>
<comment type="catalytic activity">
    <reaction evidence="1">
        <text>ATP + protein L-histidine = ADP + protein N-phospho-L-histidine.</text>
        <dbReference type="EC" id="2.7.13.3"/>
    </reaction>
</comment>
<dbReference type="GO" id="GO:0005524">
    <property type="term" value="F:ATP binding"/>
    <property type="evidence" value="ECO:0007669"/>
    <property type="project" value="UniProtKB-KW"/>
</dbReference>
<dbReference type="Gene3D" id="3.30.565.10">
    <property type="entry name" value="Histidine kinase-like ATPase, C-terminal domain"/>
    <property type="match status" value="1"/>
</dbReference>
<feature type="compositionally biased region" description="Basic and acidic residues" evidence="7">
    <location>
        <begin position="64"/>
        <end position="73"/>
    </location>
</feature>
<feature type="domain" description="Histidine kinase" evidence="8">
    <location>
        <begin position="118"/>
        <end position="282"/>
    </location>
</feature>
<dbReference type="EC" id="2.7.13.3" evidence="2"/>
<evidence type="ECO:0000259" key="8">
    <source>
        <dbReference type="PROSITE" id="PS50109"/>
    </source>
</evidence>
<keyword evidence="3" id="KW-0808">Transferase</keyword>
<dbReference type="InterPro" id="IPR050980">
    <property type="entry name" value="2C_sensor_his_kinase"/>
</dbReference>
<dbReference type="GO" id="GO:0000155">
    <property type="term" value="F:phosphorelay sensor kinase activity"/>
    <property type="evidence" value="ECO:0007669"/>
    <property type="project" value="TreeGrafter"/>
</dbReference>
<feature type="region of interest" description="Disordered" evidence="7">
    <location>
        <begin position="47"/>
        <end position="73"/>
    </location>
</feature>
<evidence type="ECO:0000313" key="9">
    <source>
        <dbReference type="EMBL" id="SUZ76851.1"/>
    </source>
</evidence>